<comment type="caution">
    <text evidence="1">The sequence shown here is derived from an EMBL/GenBank/DDBJ whole genome shotgun (WGS) entry which is preliminary data.</text>
</comment>
<organism evidence="1">
    <name type="scientific">Hexamita inflata</name>
    <dbReference type="NCBI Taxonomy" id="28002"/>
    <lineage>
        <taxon>Eukaryota</taxon>
        <taxon>Metamonada</taxon>
        <taxon>Diplomonadida</taxon>
        <taxon>Hexamitidae</taxon>
        <taxon>Hexamitinae</taxon>
        <taxon>Hexamita</taxon>
    </lineage>
</organism>
<accession>A0AA86RAD9</accession>
<name>A0AA86RAD9_9EUKA</name>
<protein>
    <submittedName>
        <fullName evidence="1">Uncharacterized protein</fullName>
    </submittedName>
</protein>
<reference evidence="1" key="1">
    <citation type="submission" date="2023-06" db="EMBL/GenBank/DDBJ databases">
        <authorList>
            <person name="Kurt Z."/>
        </authorList>
    </citation>
    <scope>NUCLEOTIDE SEQUENCE</scope>
</reference>
<sequence>MNQIQKAGDLVQLTHQSLVIDLSASEYVLVTNTCCCYFGPDLVVSDAFSHDVTSVRKILRYNDNIIIQADSSLYKLGRTQLTKFVETPNIEDCFVLNKQLYQITSATLFQFNGNKFKFVNFQINEISTHQFCDLVYALESVIDEHDDIVTTFLLKVNTDISKTKVHEIPSEEVRGLISANGILVIDSNGRLVFFDMLNQRIVEGSRHAKDISQINACLELGSKGLQLKQHVLVDLFGEQYPQQVHDYLLSYNAKTQLLEPQTKLEKCQLMHVLKPLHYVDLYTAVEDDTFYVVDRNMNVLRRFPVNCEIYAGYENLEMYNEAKQQHIDPSDVCNIIIYESSFSQFVICKGVIYVQILNRIYYLKDMNFTFLFEIPDFEFDNTDSYCCNLFSLQDELFVSNNKKIFINKNGTLVQIGNEINIFTQFIHVYGKVLAFEMDEDRLNIFDMISSTERNLIQDLKKAEYLSFVGGGVASVILTNDKSMIIDLTSGRKIHTEMDSDFLPLCIELGEGGLQLESNIVKQHFGRKINNSPLYEKHIKEQMQHSSYIQEIFKVMTFELVIQRCKENVELIITNVDQIYTHTKQNVNNQFQGINHQICQSQARLNIMVRLLEEQMQSPGDQ</sequence>
<evidence type="ECO:0000313" key="1">
    <source>
        <dbReference type="EMBL" id="CAI9974356.1"/>
    </source>
</evidence>
<dbReference type="Proteomes" id="UP001642409">
    <property type="component" value="Unassembled WGS sequence"/>
</dbReference>
<dbReference type="EMBL" id="CATOUU010001142">
    <property type="protein sequence ID" value="CAI9974356.1"/>
    <property type="molecule type" value="Genomic_DNA"/>
</dbReference>
<gene>
    <name evidence="2" type="ORF">HINF_LOCUS53103</name>
    <name evidence="1" type="ORF">HINF_LOCUS62001</name>
</gene>
<proteinExistence type="predicted"/>
<evidence type="ECO:0000313" key="2">
    <source>
        <dbReference type="EMBL" id="CAL6067602.1"/>
    </source>
</evidence>
<dbReference type="EMBL" id="CAXDID020000268">
    <property type="protein sequence ID" value="CAL6067602.1"/>
    <property type="molecule type" value="Genomic_DNA"/>
</dbReference>
<evidence type="ECO:0000313" key="3">
    <source>
        <dbReference type="Proteomes" id="UP001642409"/>
    </source>
</evidence>
<keyword evidence="3" id="KW-1185">Reference proteome</keyword>
<dbReference type="AlphaFoldDB" id="A0AA86RAD9"/>
<reference evidence="2 3" key="2">
    <citation type="submission" date="2024-07" db="EMBL/GenBank/DDBJ databases">
        <authorList>
            <person name="Akdeniz Z."/>
        </authorList>
    </citation>
    <scope>NUCLEOTIDE SEQUENCE [LARGE SCALE GENOMIC DNA]</scope>
</reference>